<dbReference type="OrthoDB" id="5297883at2"/>
<protein>
    <recommendedName>
        <fullName evidence="3">ATP-grasp domain-containing protein</fullName>
    </recommendedName>
</protein>
<organism evidence="1 2">
    <name type="scientific">Pararobbsia silviterrae</name>
    <dbReference type="NCBI Taxonomy" id="1792498"/>
    <lineage>
        <taxon>Bacteria</taxon>
        <taxon>Pseudomonadati</taxon>
        <taxon>Pseudomonadota</taxon>
        <taxon>Betaproteobacteria</taxon>
        <taxon>Burkholderiales</taxon>
        <taxon>Burkholderiaceae</taxon>
        <taxon>Pararobbsia</taxon>
    </lineage>
</organism>
<evidence type="ECO:0000313" key="1">
    <source>
        <dbReference type="EMBL" id="RKP43755.1"/>
    </source>
</evidence>
<gene>
    <name evidence="1" type="ORF">D7S86_28470</name>
</gene>
<dbReference type="EMBL" id="RBZU01000025">
    <property type="protein sequence ID" value="RKP43755.1"/>
    <property type="molecule type" value="Genomic_DNA"/>
</dbReference>
<keyword evidence="2" id="KW-1185">Reference proteome</keyword>
<sequence>MNRISRGQALDASWLAESIARAGLPFPVILRPPASHGGKGVVLAHTRADIERSELTQADTVYATAFCDYRSADGYFRKYRMIFVDRKPYPYHLAISDHWLVHYVTADMLPAPWKLEEERAFLKDPAKALGTDALATLENIAKRLDLDYAGIDFSLMPDGRVLVFESNATMLVHPEPHASPLAYKNTYVDAIVDAFAQLIESRRARH</sequence>
<accession>A0A494WYZ5</accession>
<proteinExistence type="predicted"/>
<reference evidence="1 2" key="1">
    <citation type="submission" date="2018-10" db="EMBL/GenBank/DDBJ databases">
        <title>Robbsia sp. DHC34, isolated from soil.</title>
        <authorList>
            <person name="Gao Z.-H."/>
            <person name="Qiu L.-H."/>
        </authorList>
    </citation>
    <scope>NUCLEOTIDE SEQUENCE [LARGE SCALE GENOMIC DNA]</scope>
    <source>
        <strain evidence="1 2">DHC34</strain>
    </source>
</reference>
<dbReference type="Proteomes" id="UP000270342">
    <property type="component" value="Unassembled WGS sequence"/>
</dbReference>
<dbReference type="SUPFAM" id="SSF56059">
    <property type="entry name" value="Glutathione synthetase ATP-binding domain-like"/>
    <property type="match status" value="1"/>
</dbReference>
<comment type="caution">
    <text evidence="1">The sequence shown here is derived from an EMBL/GenBank/DDBJ whole genome shotgun (WGS) entry which is preliminary data.</text>
</comment>
<name>A0A494WYZ5_9BURK</name>
<evidence type="ECO:0000313" key="2">
    <source>
        <dbReference type="Proteomes" id="UP000270342"/>
    </source>
</evidence>
<dbReference type="AlphaFoldDB" id="A0A494WYZ5"/>
<evidence type="ECO:0008006" key="3">
    <source>
        <dbReference type="Google" id="ProtNLM"/>
    </source>
</evidence>